<dbReference type="GO" id="GO:0016020">
    <property type="term" value="C:membrane"/>
    <property type="evidence" value="ECO:0007669"/>
    <property type="project" value="UniProtKB-SubCell"/>
</dbReference>
<dbReference type="Gene3D" id="3.30.700.10">
    <property type="entry name" value="Glycoprotein, Type 4 Pilin"/>
    <property type="match status" value="1"/>
</dbReference>
<evidence type="ECO:0000256" key="5">
    <source>
        <dbReference type="ARBA" id="ARBA00023136"/>
    </source>
</evidence>
<evidence type="ECO:0000313" key="7">
    <source>
        <dbReference type="EMBL" id="TDQ45314.1"/>
    </source>
</evidence>
<gene>
    <name evidence="7" type="ORF">DFR43_101217</name>
</gene>
<dbReference type="Proteomes" id="UP000295510">
    <property type="component" value="Unassembled WGS sequence"/>
</dbReference>
<evidence type="ECO:0000256" key="3">
    <source>
        <dbReference type="ARBA" id="ARBA00022692"/>
    </source>
</evidence>
<name>A0A4R6UPY4_9BURK</name>
<comment type="subcellular location">
    <subcellularLocation>
        <location evidence="1">Membrane</location>
        <topology evidence="1">Single-pass membrane protein</topology>
    </subcellularLocation>
</comment>
<evidence type="ECO:0000256" key="4">
    <source>
        <dbReference type="ARBA" id="ARBA00022989"/>
    </source>
</evidence>
<dbReference type="EMBL" id="SNYL01000001">
    <property type="protein sequence ID" value="TDQ45314.1"/>
    <property type="molecule type" value="Genomic_DNA"/>
</dbReference>
<sequence length="152" mass="16657">MKATRGFTLIEVMIVVAIVGILAAVAYPSYVNHITRTHRSAAQACLSEYAQLAERVYTTNLRYDAFPNAPVTDPDNPPPDAFPILNCVNDINGNQQRYVFSLAAVTATTFEFRATAQGIQAQRDANCAVLILNHQGARLSRNDQNALSQGCW</sequence>
<dbReference type="PANTHER" id="PTHR30093:SF44">
    <property type="entry name" value="TYPE II SECRETION SYSTEM CORE PROTEIN G"/>
    <property type="match status" value="1"/>
</dbReference>
<dbReference type="SUPFAM" id="SSF54523">
    <property type="entry name" value="Pili subunits"/>
    <property type="match status" value="1"/>
</dbReference>
<dbReference type="PANTHER" id="PTHR30093">
    <property type="entry name" value="GENERAL SECRETION PATHWAY PROTEIN G"/>
    <property type="match status" value="1"/>
</dbReference>
<keyword evidence="4 6" id="KW-1133">Transmembrane helix</keyword>
<dbReference type="NCBIfam" id="TIGR02532">
    <property type="entry name" value="IV_pilin_GFxxxE"/>
    <property type="match status" value="1"/>
</dbReference>
<dbReference type="AlphaFoldDB" id="A0A4R6UPY4"/>
<evidence type="ECO:0000256" key="6">
    <source>
        <dbReference type="SAM" id="Phobius"/>
    </source>
</evidence>
<keyword evidence="8" id="KW-1185">Reference proteome</keyword>
<keyword evidence="5 6" id="KW-0472">Membrane</keyword>
<dbReference type="InterPro" id="IPR045584">
    <property type="entry name" value="Pilin-like"/>
</dbReference>
<proteinExistence type="predicted"/>
<organism evidence="7 8">
    <name type="scientific">Tepidicella xavieri</name>
    <dbReference type="NCBI Taxonomy" id="360241"/>
    <lineage>
        <taxon>Bacteria</taxon>
        <taxon>Pseudomonadati</taxon>
        <taxon>Pseudomonadota</taxon>
        <taxon>Betaproteobacteria</taxon>
        <taxon>Burkholderiales</taxon>
        <taxon>Tepidicella</taxon>
    </lineage>
</organism>
<keyword evidence="2" id="KW-0488">Methylation</keyword>
<dbReference type="PROSITE" id="PS00409">
    <property type="entry name" value="PROKAR_NTER_METHYL"/>
    <property type="match status" value="1"/>
</dbReference>
<reference evidence="7 8" key="1">
    <citation type="submission" date="2019-03" db="EMBL/GenBank/DDBJ databases">
        <title>Genomic Encyclopedia of Type Strains, Phase IV (KMG-IV): sequencing the most valuable type-strain genomes for metagenomic binning, comparative biology and taxonomic classification.</title>
        <authorList>
            <person name="Goeker M."/>
        </authorList>
    </citation>
    <scope>NUCLEOTIDE SEQUENCE [LARGE SCALE GENOMIC DNA]</scope>
    <source>
        <strain evidence="7 8">DSM 19605</strain>
    </source>
</reference>
<evidence type="ECO:0000256" key="1">
    <source>
        <dbReference type="ARBA" id="ARBA00004167"/>
    </source>
</evidence>
<accession>A0A4R6UPY4</accession>
<evidence type="ECO:0000313" key="8">
    <source>
        <dbReference type="Proteomes" id="UP000295510"/>
    </source>
</evidence>
<keyword evidence="3 6" id="KW-0812">Transmembrane</keyword>
<evidence type="ECO:0000256" key="2">
    <source>
        <dbReference type="ARBA" id="ARBA00022481"/>
    </source>
</evidence>
<dbReference type="InterPro" id="IPR012902">
    <property type="entry name" value="N_methyl_site"/>
</dbReference>
<dbReference type="GO" id="GO:0043683">
    <property type="term" value="P:type IV pilus assembly"/>
    <property type="evidence" value="ECO:0007669"/>
    <property type="project" value="InterPro"/>
</dbReference>
<dbReference type="InterPro" id="IPR031982">
    <property type="entry name" value="PilE-like"/>
</dbReference>
<comment type="caution">
    <text evidence="7">The sequence shown here is derived from an EMBL/GenBank/DDBJ whole genome shotgun (WGS) entry which is preliminary data.</text>
</comment>
<feature type="transmembrane region" description="Helical" evidence="6">
    <location>
        <begin position="7"/>
        <end position="30"/>
    </location>
</feature>
<dbReference type="Pfam" id="PF16732">
    <property type="entry name" value="ComP_DUS"/>
    <property type="match status" value="1"/>
</dbReference>
<dbReference type="OrthoDB" id="8592370at2"/>
<protein>
    <submittedName>
        <fullName evidence="7">Type IV pilus assembly protein PilE</fullName>
    </submittedName>
</protein>
<dbReference type="Pfam" id="PF07963">
    <property type="entry name" value="N_methyl"/>
    <property type="match status" value="1"/>
</dbReference>
<dbReference type="RefSeq" id="WP_133595590.1">
    <property type="nucleotide sequence ID" value="NZ_SNYL01000001.1"/>
</dbReference>